<keyword evidence="3" id="KW-0862">Zinc</keyword>
<name>I8T9Z6_9GAMM</name>
<gene>
    <name evidence="6" type="ORF">WQQ_05970</name>
</gene>
<comment type="caution">
    <text evidence="6">The sequence shown here is derived from an EMBL/GenBank/DDBJ whole genome shotgun (WGS) entry which is preliminary data.</text>
</comment>
<dbReference type="Pfam" id="PF04828">
    <property type="entry name" value="GFA"/>
    <property type="match status" value="1"/>
</dbReference>
<dbReference type="PROSITE" id="PS51891">
    <property type="entry name" value="CENP_V_GFA"/>
    <property type="match status" value="1"/>
</dbReference>
<dbReference type="SUPFAM" id="SSF51316">
    <property type="entry name" value="Mss4-like"/>
    <property type="match status" value="1"/>
</dbReference>
<evidence type="ECO:0000313" key="6">
    <source>
        <dbReference type="EMBL" id="EIT70460.1"/>
    </source>
</evidence>
<comment type="similarity">
    <text evidence="1">Belongs to the Gfa family.</text>
</comment>
<evidence type="ECO:0000313" key="7">
    <source>
        <dbReference type="Proteomes" id="UP000003704"/>
    </source>
</evidence>
<dbReference type="AlphaFoldDB" id="I8T9Z6"/>
<evidence type="ECO:0000256" key="2">
    <source>
        <dbReference type="ARBA" id="ARBA00022723"/>
    </source>
</evidence>
<dbReference type="GO" id="GO:0016846">
    <property type="term" value="F:carbon-sulfur lyase activity"/>
    <property type="evidence" value="ECO:0007669"/>
    <property type="project" value="InterPro"/>
</dbReference>
<dbReference type="PANTHER" id="PTHR33337:SF40">
    <property type="entry name" value="CENP-V_GFA DOMAIN-CONTAINING PROTEIN-RELATED"/>
    <property type="match status" value="1"/>
</dbReference>
<evidence type="ECO:0000256" key="1">
    <source>
        <dbReference type="ARBA" id="ARBA00005495"/>
    </source>
</evidence>
<sequence length="135" mass="14364">MTHHAGGCVCGAIRYQLDSEPLFVVKCHCRDCQRSSGTDGAVVMGVASKSFRITTGQPASYPYTGDSGQAVERFFCSACGAPLYTKAAAAEGLRFVRLVSLDDSDAYAPGAHIYCASAKPWTFATLPKFDLMPPS</sequence>
<dbReference type="GO" id="GO:0046872">
    <property type="term" value="F:metal ion binding"/>
    <property type="evidence" value="ECO:0007669"/>
    <property type="project" value="UniProtKB-KW"/>
</dbReference>
<evidence type="ECO:0000259" key="5">
    <source>
        <dbReference type="PROSITE" id="PS51891"/>
    </source>
</evidence>
<dbReference type="OrthoDB" id="7765631at2"/>
<dbReference type="STRING" id="1172194.WQQ_05970"/>
<dbReference type="EMBL" id="AKGD01000001">
    <property type="protein sequence ID" value="EIT70460.1"/>
    <property type="molecule type" value="Genomic_DNA"/>
</dbReference>
<proteinExistence type="inferred from homology"/>
<dbReference type="RefSeq" id="WP_007183553.1">
    <property type="nucleotide sequence ID" value="NZ_AKGD01000001.1"/>
</dbReference>
<keyword evidence="4" id="KW-0456">Lyase</keyword>
<evidence type="ECO:0000256" key="3">
    <source>
        <dbReference type="ARBA" id="ARBA00022833"/>
    </source>
</evidence>
<reference evidence="6 7" key="1">
    <citation type="journal article" date="2012" name="J. Bacteriol.">
        <title>Genome Sequence of n-Alkane-Degrading Hydrocarboniphaga effusa Strain AP103T (ATCC BAA-332T).</title>
        <authorList>
            <person name="Chang H.K."/>
            <person name="Zylstra G.J."/>
            <person name="Chae J.C."/>
        </authorList>
    </citation>
    <scope>NUCLEOTIDE SEQUENCE [LARGE SCALE GENOMIC DNA]</scope>
    <source>
        <strain evidence="6 7">AP103</strain>
    </source>
</reference>
<dbReference type="Proteomes" id="UP000003704">
    <property type="component" value="Unassembled WGS sequence"/>
</dbReference>
<keyword evidence="2" id="KW-0479">Metal-binding</keyword>
<organism evidence="6 7">
    <name type="scientific">Hydrocarboniphaga effusa AP103</name>
    <dbReference type="NCBI Taxonomy" id="1172194"/>
    <lineage>
        <taxon>Bacteria</taxon>
        <taxon>Pseudomonadati</taxon>
        <taxon>Pseudomonadota</taxon>
        <taxon>Gammaproteobacteria</taxon>
        <taxon>Nevskiales</taxon>
        <taxon>Nevskiaceae</taxon>
        <taxon>Hydrocarboniphaga</taxon>
    </lineage>
</organism>
<dbReference type="PANTHER" id="PTHR33337">
    <property type="entry name" value="GFA DOMAIN-CONTAINING PROTEIN"/>
    <property type="match status" value="1"/>
</dbReference>
<keyword evidence="7" id="KW-1185">Reference proteome</keyword>
<feature type="domain" description="CENP-V/GFA" evidence="5">
    <location>
        <begin position="4"/>
        <end position="122"/>
    </location>
</feature>
<protein>
    <recommendedName>
        <fullName evidence="5">CENP-V/GFA domain-containing protein</fullName>
    </recommendedName>
</protein>
<dbReference type="InterPro" id="IPR006913">
    <property type="entry name" value="CENP-V/GFA"/>
</dbReference>
<dbReference type="Gene3D" id="3.90.1590.10">
    <property type="entry name" value="glutathione-dependent formaldehyde- activating enzyme (gfa)"/>
    <property type="match status" value="1"/>
</dbReference>
<evidence type="ECO:0000256" key="4">
    <source>
        <dbReference type="ARBA" id="ARBA00023239"/>
    </source>
</evidence>
<accession>I8T9Z6</accession>
<dbReference type="InterPro" id="IPR011057">
    <property type="entry name" value="Mss4-like_sf"/>
</dbReference>